<proteinExistence type="predicted"/>
<evidence type="ECO:0000313" key="1">
    <source>
        <dbReference type="EMBL" id="KAF2470311.1"/>
    </source>
</evidence>
<name>A0ACB6QTQ2_9PLEO</name>
<feature type="non-terminal residue" evidence="1">
    <location>
        <position position="1"/>
    </location>
</feature>
<dbReference type="Proteomes" id="UP000799755">
    <property type="component" value="Unassembled WGS sequence"/>
</dbReference>
<protein>
    <submittedName>
        <fullName evidence="1">Uncharacterized protein</fullName>
    </submittedName>
</protein>
<gene>
    <name evidence="1" type="ORF">BDR25DRAFT_171249</name>
</gene>
<keyword evidence="2" id="KW-1185">Reference proteome</keyword>
<reference evidence="1" key="1">
    <citation type="journal article" date="2020" name="Stud. Mycol.">
        <title>101 Dothideomycetes genomes: a test case for predicting lifestyles and emergence of pathogens.</title>
        <authorList>
            <person name="Haridas S."/>
            <person name="Albert R."/>
            <person name="Binder M."/>
            <person name="Bloem J."/>
            <person name="Labutti K."/>
            <person name="Salamov A."/>
            <person name="Andreopoulos B."/>
            <person name="Baker S."/>
            <person name="Barry K."/>
            <person name="Bills G."/>
            <person name="Bluhm B."/>
            <person name="Cannon C."/>
            <person name="Castanera R."/>
            <person name="Culley D."/>
            <person name="Daum C."/>
            <person name="Ezra D."/>
            <person name="Gonzalez J."/>
            <person name="Henrissat B."/>
            <person name="Kuo A."/>
            <person name="Liang C."/>
            <person name="Lipzen A."/>
            <person name="Lutzoni F."/>
            <person name="Magnuson J."/>
            <person name="Mondo S."/>
            <person name="Nolan M."/>
            <person name="Ohm R."/>
            <person name="Pangilinan J."/>
            <person name="Park H.-J."/>
            <person name="Ramirez L."/>
            <person name="Alfaro M."/>
            <person name="Sun H."/>
            <person name="Tritt A."/>
            <person name="Yoshinaga Y."/>
            <person name="Zwiers L.-H."/>
            <person name="Turgeon B."/>
            <person name="Goodwin S."/>
            <person name="Spatafora J."/>
            <person name="Crous P."/>
            <person name="Grigoriev I."/>
        </authorList>
    </citation>
    <scope>NUCLEOTIDE SEQUENCE</scope>
    <source>
        <strain evidence="1">ATCC 200398</strain>
    </source>
</reference>
<organism evidence="1 2">
    <name type="scientific">Lindgomyces ingoldianus</name>
    <dbReference type="NCBI Taxonomy" id="673940"/>
    <lineage>
        <taxon>Eukaryota</taxon>
        <taxon>Fungi</taxon>
        <taxon>Dikarya</taxon>
        <taxon>Ascomycota</taxon>
        <taxon>Pezizomycotina</taxon>
        <taxon>Dothideomycetes</taxon>
        <taxon>Pleosporomycetidae</taxon>
        <taxon>Pleosporales</taxon>
        <taxon>Lindgomycetaceae</taxon>
        <taxon>Lindgomyces</taxon>
    </lineage>
</organism>
<comment type="caution">
    <text evidence="1">The sequence shown here is derived from an EMBL/GenBank/DDBJ whole genome shotgun (WGS) entry which is preliminary data.</text>
</comment>
<dbReference type="EMBL" id="MU003508">
    <property type="protein sequence ID" value="KAF2470311.1"/>
    <property type="molecule type" value="Genomic_DNA"/>
</dbReference>
<feature type="non-terminal residue" evidence="1">
    <location>
        <position position="104"/>
    </location>
</feature>
<sequence>IAVLVGQGDDQRSFDVHESLITSRSRFFCNAMNGKWKEAEERTVALLEDDPIVFELYLQCLYAGHANLDEDIEIGDQYVLWGRLFVLAEKLRDLESKNIIVDAL</sequence>
<accession>A0ACB6QTQ2</accession>
<evidence type="ECO:0000313" key="2">
    <source>
        <dbReference type="Proteomes" id="UP000799755"/>
    </source>
</evidence>